<dbReference type="NCBIfam" id="NF001369">
    <property type="entry name" value="PRK00278.1-1"/>
    <property type="match status" value="1"/>
</dbReference>
<keyword evidence="12" id="KW-1185">Reference proteome</keyword>
<keyword evidence="5 9" id="KW-0210">Decarboxylase</keyword>
<keyword evidence="6 9" id="KW-0822">Tryptophan biosynthesis</keyword>
<dbReference type="InterPro" id="IPR011060">
    <property type="entry name" value="RibuloseP-bd_barrel"/>
</dbReference>
<proteinExistence type="inferred from homology"/>
<dbReference type="UniPathway" id="UPA00035">
    <property type="reaction ID" value="UER00043"/>
</dbReference>
<name>A0A1X6XGN8_9MICO</name>
<dbReference type="PANTHER" id="PTHR22854:SF2">
    <property type="entry name" value="INDOLE-3-GLYCEROL-PHOSPHATE SYNTHASE"/>
    <property type="match status" value="1"/>
</dbReference>
<evidence type="ECO:0000259" key="10">
    <source>
        <dbReference type="Pfam" id="PF00218"/>
    </source>
</evidence>
<dbReference type="InterPro" id="IPR001468">
    <property type="entry name" value="Indole-3-GlycerolPSynthase_CS"/>
</dbReference>
<dbReference type="Gene3D" id="3.20.20.70">
    <property type="entry name" value="Aldolase class I"/>
    <property type="match status" value="1"/>
</dbReference>
<dbReference type="GO" id="GO:0000162">
    <property type="term" value="P:L-tryptophan biosynthetic process"/>
    <property type="evidence" value="ECO:0007669"/>
    <property type="project" value="UniProtKB-UniRule"/>
</dbReference>
<dbReference type="Pfam" id="PF00218">
    <property type="entry name" value="IGPS"/>
    <property type="match status" value="1"/>
</dbReference>
<evidence type="ECO:0000256" key="6">
    <source>
        <dbReference type="ARBA" id="ARBA00022822"/>
    </source>
</evidence>
<dbReference type="GO" id="GO:0004640">
    <property type="term" value="F:phosphoribosylanthranilate isomerase activity"/>
    <property type="evidence" value="ECO:0007669"/>
    <property type="project" value="TreeGrafter"/>
</dbReference>
<evidence type="ECO:0000256" key="7">
    <source>
        <dbReference type="ARBA" id="ARBA00023141"/>
    </source>
</evidence>
<dbReference type="AlphaFoldDB" id="A0A1X6XGN8"/>
<evidence type="ECO:0000256" key="2">
    <source>
        <dbReference type="ARBA" id="ARBA00004696"/>
    </source>
</evidence>
<accession>A0A1X6XGN8</accession>
<dbReference type="FunFam" id="3.20.20.70:FF:000024">
    <property type="entry name" value="Indole-3-glycerol phosphate synthase"/>
    <property type="match status" value="1"/>
</dbReference>
<dbReference type="InterPro" id="IPR045186">
    <property type="entry name" value="Indole-3-glycerol_P_synth"/>
</dbReference>
<evidence type="ECO:0000256" key="4">
    <source>
        <dbReference type="ARBA" id="ARBA00022605"/>
    </source>
</evidence>
<protein>
    <recommendedName>
        <fullName evidence="9">Indole-3-glycerol phosphate synthase</fullName>
        <shortName evidence="9">IGPS</shortName>
        <ecNumber evidence="9">4.1.1.48</ecNumber>
    </recommendedName>
</protein>
<dbReference type="HAMAP" id="MF_00134_B">
    <property type="entry name" value="IGPS_B"/>
    <property type="match status" value="1"/>
</dbReference>
<comment type="similarity">
    <text evidence="3 9">Belongs to the TrpC family.</text>
</comment>
<keyword evidence="8 9" id="KW-0456">Lyase</keyword>
<dbReference type="SUPFAM" id="SSF51366">
    <property type="entry name" value="Ribulose-phoshate binding barrel"/>
    <property type="match status" value="1"/>
</dbReference>
<dbReference type="EMBL" id="FWFF01000014">
    <property type="protein sequence ID" value="SLM98318.1"/>
    <property type="molecule type" value="Genomic_DNA"/>
</dbReference>
<reference evidence="12" key="1">
    <citation type="submission" date="2017-02" db="EMBL/GenBank/DDBJ databases">
        <authorList>
            <person name="Dridi B."/>
        </authorList>
    </citation>
    <scope>NUCLEOTIDE SEQUENCE [LARGE SCALE GENOMIC DNA]</scope>
    <source>
        <strain evidence="12">B Co 03.10</strain>
    </source>
</reference>
<dbReference type="Proteomes" id="UP000196581">
    <property type="component" value="Unassembled WGS sequence"/>
</dbReference>
<keyword evidence="7 9" id="KW-0057">Aromatic amino acid biosynthesis</keyword>
<dbReference type="GO" id="GO:0004425">
    <property type="term" value="F:indole-3-glycerol-phosphate synthase activity"/>
    <property type="evidence" value="ECO:0007669"/>
    <property type="project" value="UniProtKB-UniRule"/>
</dbReference>
<evidence type="ECO:0000256" key="9">
    <source>
        <dbReference type="HAMAP-Rule" id="MF_00134"/>
    </source>
</evidence>
<evidence type="ECO:0000256" key="3">
    <source>
        <dbReference type="ARBA" id="ARBA00008737"/>
    </source>
</evidence>
<dbReference type="PANTHER" id="PTHR22854">
    <property type="entry name" value="TRYPTOPHAN BIOSYNTHESIS PROTEIN"/>
    <property type="match status" value="1"/>
</dbReference>
<evidence type="ECO:0000313" key="12">
    <source>
        <dbReference type="Proteomes" id="UP000196581"/>
    </source>
</evidence>
<dbReference type="RefSeq" id="WP_087007309.1">
    <property type="nucleotide sequence ID" value="NZ_FWFF01000014.1"/>
</dbReference>
<dbReference type="InterPro" id="IPR013798">
    <property type="entry name" value="Indole-3-glycerol_P_synth_dom"/>
</dbReference>
<comment type="pathway">
    <text evidence="2 9">Amino-acid biosynthesis; L-tryptophan biosynthesis; L-tryptophan from chorismate: step 4/5.</text>
</comment>
<evidence type="ECO:0000313" key="11">
    <source>
        <dbReference type="EMBL" id="SLM98318.1"/>
    </source>
</evidence>
<keyword evidence="4 9" id="KW-0028">Amino-acid biosynthesis</keyword>
<comment type="catalytic activity">
    <reaction evidence="1 9">
        <text>1-(2-carboxyphenylamino)-1-deoxy-D-ribulose 5-phosphate + H(+) = (1S,2R)-1-C-(indol-3-yl)glycerol 3-phosphate + CO2 + H2O</text>
        <dbReference type="Rhea" id="RHEA:23476"/>
        <dbReference type="ChEBI" id="CHEBI:15377"/>
        <dbReference type="ChEBI" id="CHEBI:15378"/>
        <dbReference type="ChEBI" id="CHEBI:16526"/>
        <dbReference type="ChEBI" id="CHEBI:58613"/>
        <dbReference type="ChEBI" id="CHEBI:58866"/>
        <dbReference type="EC" id="4.1.1.48"/>
    </reaction>
</comment>
<sequence>MTVLDDIIAGVREDLGPRRRERSLHDVRAAAADAAPARPFPPESGFGLICEVKRSSPSKGALADIADPAALATAYAGGGAAAISVLTERRRFGGSLADLDAVRAAVDIPVLRKDFMVDEYQFYEARAHGADIVLLIVAALDDAQLQDQLALASELGMAALVETHTVDELERASAVGASLVGVNTRNLKDLSVDPARFAALAPHAPSGAVLVAESGVSDAETVAQYARAGAHLGLVGEALVIGGDPQSAVAAFTEAGRAARP</sequence>
<feature type="domain" description="Indole-3-glycerol phosphate synthase" evidence="10">
    <location>
        <begin position="4"/>
        <end position="250"/>
    </location>
</feature>
<evidence type="ECO:0000256" key="5">
    <source>
        <dbReference type="ARBA" id="ARBA00022793"/>
    </source>
</evidence>
<dbReference type="EC" id="4.1.1.48" evidence="9"/>
<evidence type="ECO:0000256" key="8">
    <source>
        <dbReference type="ARBA" id="ARBA00023239"/>
    </source>
</evidence>
<gene>
    <name evidence="9" type="primary">trpC</name>
    <name evidence="11" type="ORF">FM105_08720</name>
</gene>
<dbReference type="CDD" id="cd00331">
    <property type="entry name" value="IGPS"/>
    <property type="match status" value="1"/>
</dbReference>
<organism evidence="11 12">
    <name type="scientific">Brevibacterium yomogidense</name>
    <dbReference type="NCBI Taxonomy" id="946573"/>
    <lineage>
        <taxon>Bacteria</taxon>
        <taxon>Bacillati</taxon>
        <taxon>Actinomycetota</taxon>
        <taxon>Actinomycetes</taxon>
        <taxon>Micrococcales</taxon>
        <taxon>Brevibacteriaceae</taxon>
        <taxon>Brevibacterium</taxon>
    </lineage>
</organism>
<dbReference type="PROSITE" id="PS00614">
    <property type="entry name" value="IGPS"/>
    <property type="match status" value="1"/>
</dbReference>
<dbReference type="InterPro" id="IPR013785">
    <property type="entry name" value="Aldolase_TIM"/>
</dbReference>
<evidence type="ECO:0000256" key="1">
    <source>
        <dbReference type="ARBA" id="ARBA00001633"/>
    </source>
</evidence>